<evidence type="ECO:0000313" key="4">
    <source>
        <dbReference type="EMBL" id="OGM08610.1"/>
    </source>
</evidence>
<gene>
    <name evidence="4" type="ORF">A2008_07515</name>
</gene>
<organism evidence="4 5">
    <name type="scientific">Candidatus Wallbacteria bacterium GWC2_49_35</name>
    <dbReference type="NCBI Taxonomy" id="1817813"/>
    <lineage>
        <taxon>Bacteria</taxon>
        <taxon>Candidatus Walliibacteriota</taxon>
    </lineage>
</organism>
<dbReference type="InterPro" id="IPR011006">
    <property type="entry name" value="CheY-like_superfamily"/>
</dbReference>
<dbReference type="AlphaFoldDB" id="A0A1F7X0L7"/>
<feature type="modified residue" description="4-aspartylphosphate" evidence="2">
    <location>
        <position position="53"/>
    </location>
</feature>
<dbReference type="Proteomes" id="UP000178735">
    <property type="component" value="Unassembled WGS sequence"/>
</dbReference>
<dbReference type="GO" id="GO:0000160">
    <property type="term" value="P:phosphorelay signal transduction system"/>
    <property type="evidence" value="ECO:0007669"/>
    <property type="project" value="InterPro"/>
</dbReference>
<dbReference type="SUPFAM" id="SSF52172">
    <property type="entry name" value="CheY-like"/>
    <property type="match status" value="1"/>
</dbReference>
<dbReference type="PROSITE" id="PS50110">
    <property type="entry name" value="RESPONSE_REGULATORY"/>
    <property type="match status" value="1"/>
</dbReference>
<reference evidence="4 5" key="1">
    <citation type="journal article" date="2016" name="Nat. Commun.">
        <title>Thousands of microbial genomes shed light on interconnected biogeochemical processes in an aquifer system.</title>
        <authorList>
            <person name="Anantharaman K."/>
            <person name="Brown C.T."/>
            <person name="Hug L.A."/>
            <person name="Sharon I."/>
            <person name="Castelle C.J."/>
            <person name="Probst A.J."/>
            <person name="Thomas B.C."/>
            <person name="Singh A."/>
            <person name="Wilkins M.J."/>
            <person name="Karaoz U."/>
            <person name="Brodie E.L."/>
            <person name="Williams K.H."/>
            <person name="Hubbard S.S."/>
            <person name="Banfield J.F."/>
        </authorList>
    </citation>
    <scope>NUCLEOTIDE SEQUENCE [LARGE SCALE GENOMIC DNA]</scope>
</reference>
<feature type="domain" description="Response regulatory" evidence="3">
    <location>
        <begin position="4"/>
        <end position="126"/>
    </location>
</feature>
<dbReference type="InterPro" id="IPR050595">
    <property type="entry name" value="Bact_response_regulator"/>
</dbReference>
<comment type="caution">
    <text evidence="4">The sequence shown here is derived from an EMBL/GenBank/DDBJ whole genome shotgun (WGS) entry which is preliminary data.</text>
</comment>
<evidence type="ECO:0000256" key="1">
    <source>
        <dbReference type="ARBA" id="ARBA00022553"/>
    </source>
</evidence>
<dbReference type="InterPro" id="IPR001789">
    <property type="entry name" value="Sig_transdc_resp-reg_receiver"/>
</dbReference>
<dbReference type="Pfam" id="PF00072">
    <property type="entry name" value="Response_reg"/>
    <property type="match status" value="1"/>
</dbReference>
<dbReference type="PANTHER" id="PTHR44591">
    <property type="entry name" value="STRESS RESPONSE REGULATOR PROTEIN 1"/>
    <property type="match status" value="1"/>
</dbReference>
<evidence type="ECO:0000313" key="5">
    <source>
        <dbReference type="Proteomes" id="UP000178735"/>
    </source>
</evidence>
<dbReference type="Gene3D" id="3.40.50.2300">
    <property type="match status" value="1"/>
</dbReference>
<dbReference type="SMART" id="SM00448">
    <property type="entry name" value="REC"/>
    <property type="match status" value="1"/>
</dbReference>
<dbReference type="EMBL" id="MGFH01000006">
    <property type="protein sequence ID" value="OGM08610.1"/>
    <property type="molecule type" value="Genomic_DNA"/>
</dbReference>
<name>A0A1F7X0L7_9BACT</name>
<evidence type="ECO:0000256" key="2">
    <source>
        <dbReference type="PROSITE-ProRule" id="PRU00169"/>
    </source>
</evidence>
<sequence>MMKKILIVDDDVDVREVITETLSSNGYSVEVAETGEEGWEKFEKFHPDLAILDLVMETFDAGFILAYKIKKNRPEVPVILATSVNQESEIQFDLNEAKERQWIKADMFIDKPINPGILLERVNNILNLAQDKSHH</sequence>
<keyword evidence="1 2" id="KW-0597">Phosphoprotein</keyword>
<accession>A0A1F7X0L7</accession>
<dbReference type="PANTHER" id="PTHR44591:SF3">
    <property type="entry name" value="RESPONSE REGULATORY DOMAIN-CONTAINING PROTEIN"/>
    <property type="match status" value="1"/>
</dbReference>
<proteinExistence type="predicted"/>
<protein>
    <recommendedName>
        <fullName evidence="3">Response regulatory domain-containing protein</fullName>
    </recommendedName>
</protein>
<evidence type="ECO:0000259" key="3">
    <source>
        <dbReference type="PROSITE" id="PS50110"/>
    </source>
</evidence>
<dbReference type="STRING" id="1817813.A2008_07515"/>